<organism evidence="11 12">
    <name type="scientific">Candidatus Collierbacteria bacterium GW2011_GWC2_44_18</name>
    <dbReference type="NCBI Taxonomy" id="1618392"/>
    <lineage>
        <taxon>Bacteria</taxon>
        <taxon>Candidatus Collieribacteriota</taxon>
    </lineage>
</organism>
<evidence type="ECO:0000256" key="3">
    <source>
        <dbReference type="ARBA" id="ARBA00022670"/>
    </source>
</evidence>
<feature type="transmembrane region" description="Helical" evidence="10">
    <location>
        <begin position="60"/>
        <end position="79"/>
    </location>
</feature>
<evidence type="ECO:0000256" key="1">
    <source>
        <dbReference type="ARBA" id="ARBA00006139"/>
    </source>
</evidence>
<feature type="transmembrane region" description="Helical" evidence="10">
    <location>
        <begin position="28"/>
        <end position="53"/>
    </location>
</feature>
<keyword evidence="8 10" id="KW-0472">Membrane</keyword>
<evidence type="ECO:0000256" key="6">
    <source>
        <dbReference type="ARBA" id="ARBA00022801"/>
    </source>
</evidence>
<name>A0A0G1HP85_9BACT</name>
<evidence type="ECO:0000256" key="2">
    <source>
        <dbReference type="ARBA" id="ARBA00022475"/>
    </source>
</evidence>
<keyword evidence="11" id="KW-0449">Lipoprotein</keyword>
<comment type="similarity">
    <text evidence="1 9">Belongs to the peptidase A8 family.</text>
</comment>
<dbReference type="Pfam" id="PF01252">
    <property type="entry name" value="Peptidase_A8"/>
    <property type="match status" value="1"/>
</dbReference>
<reference evidence="11 12" key="1">
    <citation type="journal article" date="2015" name="Nature">
        <title>rRNA introns, odd ribosomes, and small enigmatic genomes across a large radiation of phyla.</title>
        <authorList>
            <person name="Brown C.T."/>
            <person name="Hug L.A."/>
            <person name="Thomas B.C."/>
            <person name="Sharon I."/>
            <person name="Castelle C.J."/>
            <person name="Singh A."/>
            <person name="Wilkins M.J."/>
            <person name="Williams K.H."/>
            <person name="Banfield J.F."/>
        </authorList>
    </citation>
    <scope>NUCLEOTIDE SEQUENCE [LARGE SCALE GENOMIC DNA]</scope>
</reference>
<feature type="transmembrane region" description="Helical" evidence="10">
    <location>
        <begin position="91"/>
        <end position="112"/>
    </location>
</feature>
<dbReference type="AlphaFoldDB" id="A0A0G1HP85"/>
<accession>A0A0G1HP85</accession>
<keyword evidence="6" id="KW-0378">Hydrolase</keyword>
<keyword evidence="7 10" id="KW-1133">Transmembrane helix</keyword>
<evidence type="ECO:0000256" key="8">
    <source>
        <dbReference type="ARBA" id="ARBA00023136"/>
    </source>
</evidence>
<keyword evidence="5" id="KW-0064">Aspartyl protease</keyword>
<proteinExistence type="inferred from homology"/>
<gene>
    <name evidence="11" type="ORF">UW41_C0028G0008</name>
</gene>
<comment type="caution">
    <text evidence="11">The sequence shown here is derived from an EMBL/GenBank/DDBJ whole genome shotgun (WGS) entry which is preliminary data.</text>
</comment>
<dbReference type="GO" id="GO:0006508">
    <property type="term" value="P:proteolysis"/>
    <property type="evidence" value="ECO:0007669"/>
    <property type="project" value="UniProtKB-KW"/>
</dbReference>
<evidence type="ECO:0000256" key="10">
    <source>
        <dbReference type="SAM" id="Phobius"/>
    </source>
</evidence>
<dbReference type="STRING" id="1618392.UW41_C0028G0008"/>
<evidence type="ECO:0000256" key="5">
    <source>
        <dbReference type="ARBA" id="ARBA00022750"/>
    </source>
</evidence>
<dbReference type="PRINTS" id="PR00781">
    <property type="entry name" value="LIPOSIGPTASE"/>
</dbReference>
<dbReference type="PANTHER" id="PTHR33695">
    <property type="entry name" value="LIPOPROTEIN SIGNAL PEPTIDASE"/>
    <property type="match status" value="1"/>
</dbReference>
<evidence type="ECO:0000313" key="12">
    <source>
        <dbReference type="Proteomes" id="UP000034172"/>
    </source>
</evidence>
<evidence type="ECO:0000256" key="4">
    <source>
        <dbReference type="ARBA" id="ARBA00022692"/>
    </source>
</evidence>
<evidence type="ECO:0000256" key="9">
    <source>
        <dbReference type="RuleBase" id="RU004181"/>
    </source>
</evidence>
<keyword evidence="2" id="KW-1003">Cell membrane</keyword>
<dbReference type="InterPro" id="IPR001872">
    <property type="entry name" value="Peptidase_A8"/>
</dbReference>
<sequence length="120" mass="13286">MAMVVLDVFLQSYFRGRGMGMINQGVSFGLLSGFGTTIAVIVYIVFVFAYFRFKSGRDNLGLLLLIFGGLGNLLPRLIWGGVWDYLCLPILPFWFNLSDVMISLGVVSYILMGDGNTDIV</sequence>
<dbReference type="GO" id="GO:0004190">
    <property type="term" value="F:aspartic-type endopeptidase activity"/>
    <property type="evidence" value="ECO:0007669"/>
    <property type="project" value="UniProtKB-KW"/>
</dbReference>
<dbReference type="EMBL" id="LCIE01000028">
    <property type="protein sequence ID" value="KKT48468.1"/>
    <property type="molecule type" value="Genomic_DNA"/>
</dbReference>
<dbReference type="GO" id="GO:0016020">
    <property type="term" value="C:membrane"/>
    <property type="evidence" value="ECO:0007669"/>
    <property type="project" value="InterPro"/>
</dbReference>
<evidence type="ECO:0000256" key="7">
    <source>
        <dbReference type="ARBA" id="ARBA00022989"/>
    </source>
</evidence>
<keyword evidence="3" id="KW-0645">Protease</keyword>
<dbReference type="Proteomes" id="UP000034172">
    <property type="component" value="Unassembled WGS sequence"/>
</dbReference>
<evidence type="ECO:0000313" key="11">
    <source>
        <dbReference type="EMBL" id="KKT48468.1"/>
    </source>
</evidence>
<dbReference type="PANTHER" id="PTHR33695:SF1">
    <property type="entry name" value="LIPOPROTEIN SIGNAL PEPTIDASE"/>
    <property type="match status" value="1"/>
</dbReference>
<keyword evidence="4 10" id="KW-0812">Transmembrane</keyword>
<protein>
    <submittedName>
        <fullName evidence="11">Lipoprotein signal peptidase</fullName>
    </submittedName>
</protein>